<evidence type="ECO:0000256" key="1">
    <source>
        <dbReference type="SAM" id="MobiDB-lite"/>
    </source>
</evidence>
<feature type="domain" description="J" evidence="2">
    <location>
        <begin position="125"/>
        <end position="188"/>
    </location>
</feature>
<feature type="region of interest" description="Disordered" evidence="1">
    <location>
        <begin position="69"/>
        <end position="114"/>
    </location>
</feature>
<accession>A0A6C0LP25</accession>
<dbReference type="CDD" id="cd06257">
    <property type="entry name" value="DnaJ"/>
    <property type="match status" value="1"/>
</dbReference>
<organism evidence="3">
    <name type="scientific">viral metagenome</name>
    <dbReference type="NCBI Taxonomy" id="1070528"/>
    <lineage>
        <taxon>unclassified sequences</taxon>
        <taxon>metagenomes</taxon>
        <taxon>organismal metagenomes</taxon>
    </lineage>
</organism>
<dbReference type="InterPro" id="IPR036869">
    <property type="entry name" value="J_dom_sf"/>
</dbReference>
<feature type="compositionally biased region" description="Polar residues" evidence="1">
    <location>
        <begin position="78"/>
        <end position="90"/>
    </location>
</feature>
<dbReference type="EMBL" id="MN740536">
    <property type="protein sequence ID" value="QHU32223.1"/>
    <property type="molecule type" value="Genomic_DNA"/>
</dbReference>
<evidence type="ECO:0000313" key="3">
    <source>
        <dbReference type="EMBL" id="QHU32223.1"/>
    </source>
</evidence>
<dbReference type="SUPFAM" id="SSF46565">
    <property type="entry name" value="Chaperone J-domain"/>
    <property type="match status" value="1"/>
</dbReference>
<feature type="compositionally biased region" description="Polar residues" evidence="1">
    <location>
        <begin position="188"/>
        <end position="203"/>
    </location>
</feature>
<evidence type="ECO:0000259" key="2">
    <source>
        <dbReference type="PROSITE" id="PS50076"/>
    </source>
</evidence>
<dbReference type="Gene3D" id="1.10.287.110">
    <property type="entry name" value="DnaJ domain"/>
    <property type="match status" value="1"/>
</dbReference>
<dbReference type="Pfam" id="PF00226">
    <property type="entry name" value="DnaJ"/>
    <property type="match status" value="1"/>
</dbReference>
<sequence>MGNQISAPIPEAHIRIYRNVCGLQSPATRVQMLETLLQGQEYVSSAKYAGIYGPILTYMAAVRRGDPAFLPGERSAQGVPQPTAQQQRLLPSTGGRGPQQPAESRLIHRNGDPSQHGQAISFFSQCLSILGLSEEVALDEAQLKEAYKKSSLRAHPDKGGSEEAFDRVTRAYAYLGEILRRVRGGRTESVNVSAESPASLTSSREQKSDTWKMADPVKLNPKNLNMETFNKVFEETRLPDPDGDGYGDWLKNEAAETSGKQNKFSGKFNRDVFNSAFESEVRSRTATGNQQLSVMQPQALMMAPTMGIELGREKPDDFTAANLNGLKFTDLKKAYTSESMFSHQVAGVQVSAKSLEAARTERKGTVVPLNDAEMAAVAEGERQQQFRQQQQARRIVDEDQRITDHFQRLQRYVITNQ</sequence>
<dbReference type="AlphaFoldDB" id="A0A6C0LP25"/>
<dbReference type="PROSITE" id="PS50076">
    <property type="entry name" value="DNAJ_2"/>
    <property type="match status" value="1"/>
</dbReference>
<feature type="region of interest" description="Disordered" evidence="1">
    <location>
        <begin position="186"/>
        <end position="210"/>
    </location>
</feature>
<name>A0A6C0LP25_9ZZZZ</name>
<dbReference type="SMART" id="SM00271">
    <property type="entry name" value="DnaJ"/>
    <property type="match status" value="1"/>
</dbReference>
<protein>
    <recommendedName>
        <fullName evidence="2">J domain-containing protein</fullName>
    </recommendedName>
</protein>
<reference evidence="3" key="1">
    <citation type="journal article" date="2020" name="Nature">
        <title>Giant virus diversity and host interactions through global metagenomics.</title>
        <authorList>
            <person name="Schulz F."/>
            <person name="Roux S."/>
            <person name="Paez-Espino D."/>
            <person name="Jungbluth S."/>
            <person name="Walsh D.A."/>
            <person name="Denef V.J."/>
            <person name="McMahon K.D."/>
            <person name="Konstantinidis K.T."/>
            <person name="Eloe-Fadrosh E.A."/>
            <person name="Kyrpides N.C."/>
            <person name="Woyke T."/>
        </authorList>
    </citation>
    <scope>NUCLEOTIDE SEQUENCE</scope>
    <source>
        <strain evidence="3">GVMAG-M-3300027963-9</strain>
    </source>
</reference>
<dbReference type="InterPro" id="IPR001623">
    <property type="entry name" value="DnaJ_domain"/>
</dbReference>
<proteinExistence type="predicted"/>